<keyword evidence="4" id="KW-1185">Reference proteome</keyword>
<accession>A0A937K0A9</accession>
<protein>
    <submittedName>
        <fullName evidence="3">Uncharacterized protein</fullName>
    </submittedName>
</protein>
<dbReference type="EMBL" id="JAESIY010000004">
    <property type="protein sequence ID" value="MBL3656126.1"/>
    <property type="molecule type" value="Genomic_DNA"/>
</dbReference>
<gene>
    <name evidence="3" type="ORF">JL102_08295</name>
</gene>
<feature type="chain" id="PRO_5037113925" evidence="2">
    <location>
        <begin position="23"/>
        <end position="100"/>
    </location>
</feature>
<feature type="region of interest" description="Disordered" evidence="1">
    <location>
        <begin position="51"/>
        <end position="100"/>
    </location>
</feature>
<proteinExistence type="predicted"/>
<dbReference type="RefSeq" id="WP_202243920.1">
    <property type="nucleotide sequence ID" value="NZ_JAESIY010000004.1"/>
</dbReference>
<name>A0A937K0A9_9BACT</name>
<organism evidence="3 4">
    <name type="scientific">Fulvivirga sediminis</name>
    <dbReference type="NCBI Taxonomy" id="2803949"/>
    <lineage>
        <taxon>Bacteria</taxon>
        <taxon>Pseudomonadati</taxon>
        <taxon>Bacteroidota</taxon>
        <taxon>Cytophagia</taxon>
        <taxon>Cytophagales</taxon>
        <taxon>Fulvivirgaceae</taxon>
        <taxon>Fulvivirga</taxon>
    </lineage>
</organism>
<dbReference type="Proteomes" id="UP000659388">
    <property type="component" value="Unassembled WGS sequence"/>
</dbReference>
<feature type="signal peptide" evidence="2">
    <location>
        <begin position="1"/>
        <end position="22"/>
    </location>
</feature>
<evidence type="ECO:0000313" key="4">
    <source>
        <dbReference type="Proteomes" id="UP000659388"/>
    </source>
</evidence>
<keyword evidence="2" id="KW-0732">Signal</keyword>
<feature type="compositionally biased region" description="Basic and acidic residues" evidence="1">
    <location>
        <begin position="51"/>
        <end position="69"/>
    </location>
</feature>
<reference evidence="3" key="1">
    <citation type="submission" date="2021-01" db="EMBL/GenBank/DDBJ databases">
        <title>Fulvivirga kasyanovii gen. nov., sp nov., a novel member of the phylum Bacteroidetes isolated from seawater in a mussel farm.</title>
        <authorList>
            <person name="Zhao L.-H."/>
            <person name="Wang Z.-J."/>
        </authorList>
    </citation>
    <scope>NUCLEOTIDE SEQUENCE</scope>
    <source>
        <strain evidence="3">2943</strain>
    </source>
</reference>
<evidence type="ECO:0000313" key="3">
    <source>
        <dbReference type="EMBL" id="MBL3656126.1"/>
    </source>
</evidence>
<dbReference type="AlphaFoldDB" id="A0A937K0A9"/>
<sequence length="100" mass="11407">MLRFLFIITTVCISAIFSSVHAQNKKQLKGPKAKNAKPWRRTNAVVTIKQEKPQGPEAKNADVWKKEEQESTYITSSSRNRLKGPKAKNHKIWSKEATDN</sequence>
<comment type="caution">
    <text evidence="3">The sequence shown here is derived from an EMBL/GenBank/DDBJ whole genome shotgun (WGS) entry which is preliminary data.</text>
</comment>
<feature type="compositionally biased region" description="Basic residues" evidence="1">
    <location>
        <begin position="80"/>
        <end position="92"/>
    </location>
</feature>
<evidence type="ECO:0000256" key="2">
    <source>
        <dbReference type="SAM" id="SignalP"/>
    </source>
</evidence>
<evidence type="ECO:0000256" key="1">
    <source>
        <dbReference type="SAM" id="MobiDB-lite"/>
    </source>
</evidence>